<dbReference type="InterPro" id="IPR000836">
    <property type="entry name" value="PRTase_dom"/>
</dbReference>
<evidence type="ECO:0000313" key="2">
    <source>
        <dbReference type="EMBL" id="BDG02262.1"/>
    </source>
</evidence>
<evidence type="ECO:0000313" key="3">
    <source>
        <dbReference type="Proteomes" id="UP001162891"/>
    </source>
</evidence>
<feature type="domain" description="Phosphoribosyltransferase" evidence="1">
    <location>
        <begin position="9"/>
        <end position="168"/>
    </location>
</feature>
<dbReference type="GO" id="GO:0016757">
    <property type="term" value="F:glycosyltransferase activity"/>
    <property type="evidence" value="ECO:0007669"/>
    <property type="project" value="UniProtKB-KW"/>
</dbReference>
<dbReference type="Proteomes" id="UP001162891">
    <property type="component" value="Chromosome"/>
</dbReference>
<proteinExistence type="predicted"/>
<dbReference type="Gene3D" id="3.40.50.2020">
    <property type="match status" value="1"/>
</dbReference>
<reference evidence="3" key="1">
    <citation type="journal article" date="2022" name="Int. J. Syst. Evol. Microbiol.">
        <title>Anaeromyxobacter oryzae sp. nov., Anaeromyxobacter diazotrophicus sp. nov. and Anaeromyxobacter paludicola sp. nov., isolated from paddy soils.</title>
        <authorList>
            <person name="Itoh H."/>
            <person name="Xu Z."/>
            <person name="Mise K."/>
            <person name="Masuda Y."/>
            <person name="Ushijima N."/>
            <person name="Hayakawa C."/>
            <person name="Shiratori Y."/>
            <person name="Senoo K."/>
        </authorList>
    </citation>
    <scope>NUCLEOTIDE SEQUENCE [LARGE SCALE GENOMIC DNA]</scope>
    <source>
        <strain evidence="3">Red232</strain>
    </source>
</reference>
<accession>A0ABM7WRZ9</accession>
<dbReference type="SUPFAM" id="SSF53271">
    <property type="entry name" value="PRTase-like"/>
    <property type="match status" value="1"/>
</dbReference>
<dbReference type="Pfam" id="PF00156">
    <property type="entry name" value="Pribosyltran"/>
    <property type="match status" value="1"/>
</dbReference>
<keyword evidence="2" id="KW-0328">Glycosyltransferase</keyword>
<dbReference type="Gene3D" id="3.30.1310.20">
    <property type="entry name" value="PRTase-like"/>
    <property type="match status" value="1"/>
</dbReference>
<evidence type="ECO:0000259" key="1">
    <source>
        <dbReference type="Pfam" id="PF00156"/>
    </source>
</evidence>
<name>A0ABM7WRZ9_9BACT</name>
<organism evidence="2 3">
    <name type="scientific">Anaeromyxobacter oryzae</name>
    <dbReference type="NCBI Taxonomy" id="2918170"/>
    <lineage>
        <taxon>Bacteria</taxon>
        <taxon>Pseudomonadati</taxon>
        <taxon>Myxococcota</taxon>
        <taxon>Myxococcia</taxon>
        <taxon>Myxococcales</taxon>
        <taxon>Cystobacterineae</taxon>
        <taxon>Anaeromyxobacteraceae</taxon>
        <taxon>Anaeromyxobacter</taxon>
    </lineage>
</organism>
<dbReference type="EMBL" id="AP025591">
    <property type="protein sequence ID" value="BDG02262.1"/>
    <property type="molecule type" value="Genomic_DNA"/>
</dbReference>
<keyword evidence="2" id="KW-0808">Transferase</keyword>
<protein>
    <submittedName>
        <fullName evidence="2">Phosphoribosyltransferase</fullName>
    </submittedName>
</protein>
<dbReference type="InterPro" id="IPR029057">
    <property type="entry name" value="PRTase-like"/>
</dbReference>
<dbReference type="RefSeq" id="WP_248359746.1">
    <property type="nucleotide sequence ID" value="NZ_AP025591.1"/>
</dbReference>
<sequence>MRFHDRGHAGRLLAERLEHLAAAHPVVLGLTRGGIPVAFEVARVLEAPLDLIVVRKLGALAPSAGAIAEGGVLYLNPTYLRDARLDPDDAASLADADVIELAKRVRLYRAEFPASRLGGRTAIVVDDFVATGTTARAAARAARRRGAARVVLAVPVLAAGVEQELREDFDEVIALALPPPGEATSAWYERLEPASDDVAMELLRRARLEWRAEAPAPVG</sequence>
<keyword evidence="3" id="KW-1185">Reference proteome</keyword>
<dbReference type="CDD" id="cd06223">
    <property type="entry name" value="PRTases_typeI"/>
    <property type="match status" value="1"/>
</dbReference>
<gene>
    <name evidence="2" type="ORF">AMOR_12580</name>
</gene>